<keyword evidence="6" id="KW-0805">Transcription regulation</keyword>
<name>A0A9D2Q1R4_9MICO</name>
<dbReference type="SUPFAM" id="SSF46785">
    <property type="entry name" value="Winged helix' DNA-binding domain"/>
    <property type="match status" value="1"/>
</dbReference>
<dbReference type="Gene3D" id="1.10.10.10">
    <property type="entry name" value="Winged helix-like DNA-binding domain superfamily/Winged helix DNA-binding domain"/>
    <property type="match status" value="1"/>
</dbReference>
<keyword evidence="9" id="KW-0804">Transcription</keyword>
<dbReference type="GO" id="GO:0045892">
    <property type="term" value="P:negative regulation of DNA-templated transcription"/>
    <property type="evidence" value="ECO:0007669"/>
    <property type="project" value="TreeGrafter"/>
</dbReference>
<dbReference type="Proteomes" id="UP000823854">
    <property type="component" value="Unassembled WGS sequence"/>
</dbReference>
<dbReference type="InterPro" id="IPR007167">
    <property type="entry name" value="Fe-transptr_FeoA-like"/>
</dbReference>
<dbReference type="InterPro" id="IPR036388">
    <property type="entry name" value="WH-like_DNA-bd_sf"/>
</dbReference>
<evidence type="ECO:0000256" key="4">
    <source>
        <dbReference type="ARBA" id="ARBA00022490"/>
    </source>
</evidence>
<keyword evidence="7" id="KW-0238">DNA-binding</keyword>
<evidence type="ECO:0000256" key="5">
    <source>
        <dbReference type="ARBA" id="ARBA00022491"/>
    </source>
</evidence>
<evidence type="ECO:0000256" key="7">
    <source>
        <dbReference type="ARBA" id="ARBA00023125"/>
    </source>
</evidence>
<evidence type="ECO:0000256" key="1">
    <source>
        <dbReference type="ARBA" id="ARBA00004496"/>
    </source>
</evidence>
<keyword evidence="10" id="KW-0464">Manganese</keyword>
<dbReference type="InterPro" id="IPR036421">
    <property type="entry name" value="Fe_dep_repressor_sf"/>
</dbReference>
<keyword evidence="8" id="KW-0010">Activator</keyword>
<evidence type="ECO:0000256" key="9">
    <source>
        <dbReference type="ARBA" id="ARBA00023163"/>
    </source>
</evidence>
<evidence type="ECO:0000256" key="2">
    <source>
        <dbReference type="ARBA" id="ARBA00007871"/>
    </source>
</evidence>
<comment type="similarity">
    <text evidence="2">Belongs to the DtxR/MntR family.</text>
</comment>
<evidence type="ECO:0000259" key="12">
    <source>
        <dbReference type="PROSITE" id="PS50944"/>
    </source>
</evidence>
<evidence type="ECO:0000313" key="13">
    <source>
        <dbReference type="EMBL" id="HJC69906.1"/>
    </source>
</evidence>
<gene>
    <name evidence="13" type="ORF">H9932_09565</name>
</gene>
<proteinExistence type="inferred from homology"/>
<dbReference type="GO" id="GO:0005737">
    <property type="term" value="C:cytoplasm"/>
    <property type="evidence" value="ECO:0007669"/>
    <property type="project" value="UniProtKB-SubCell"/>
</dbReference>
<evidence type="ECO:0000313" key="14">
    <source>
        <dbReference type="Proteomes" id="UP000823854"/>
    </source>
</evidence>
<dbReference type="Pfam" id="PF04023">
    <property type="entry name" value="FeoA"/>
    <property type="match status" value="1"/>
</dbReference>
<dbReference type="Gene3D" id="1.10.60.10">
    <property type="entry name" value="Iron dependent repressor, metal binding and dimerisation domain"/>
    <property type="match status" value="1"/>
</dbReference>
<dbReference type="Pfam" id="PF02742">
    <property type="entry name" value="Fe_dep_repr_C"/>
    <property type="match status" value="1"/>
</dbReference>
<dbReference type="PANTHER" id="PTHR33238">
    <property type="entry name" value="IRON (METAL) DEPENDENT REPRESSOR, DTXR FAMILY"/>
    <property type="match status" value="1"/>
</dbReference>
<dbReference type="PROSITE" id="PS50944">
    <property type="entry name" value="HTH_DTXR"/>
    <property type="match status" value="1"/>
</dbReference>
<dbReference type="InterPro" id="IPR001367">
    <property type="entry name" value="Fe_dep_repressor"/>
</dbReference>
<keyword evidence="5" id="KW-0678">Repressor</keyword>
<dbReference type="SUPFAM" id="SSF47979">
    <property type="entry name" value="Iron-dependent repressor protein, dimerization domain"/>
    <property type="match status" value="1"/>
</dbReference>
<comment type="caution">
    <text evidence="13">The sequence shown here is derived from an EMBL/GenBank/DDBJ whole genome shotgun (WGS) entry which is preliminary data.</text>
</comment>
<comment type="subunit">
    <text evidence="3">Homodimer.</text>
</comment>
<evidence type="ECO:0000256" key="6">
    <source>
        <dbReference type="ARBA" id="ARBA00023015"/>
    </source>
</evidence>
<reference evidence="13" key="1">
    <citation type="journal article" date="2021" name="PeerJ">
        <title>Extensive microbial diversity within the chicken gut microbiome revealed by metagenomics and culture.</title>
        <authorList>
            <person name="Gilroy R."/>
            <person name="Ravi A."/>
            <person name="Getino M."/>
            <person name="Pursley I."/>
            <person name="Horton D.L."/>
            <person name="Alikhan N.F."/>
            <person name="Baker D."/>
            <person name="Gharbi K."/>
            <person name="Hall N."/>
            <person name="Watson M."/>
            <person name="Adriaenssens E.M."/>
            <person name="Foster-Nyarko E."/>
            <person name="Jarju S."/>
            <person name="Secka A."/>
            <person name="Antonio M."/>
            <person name="Oren A."/>
            <person name="Chaudhuri R.R."/>
            <person name="La Ragione R."/>
            <person name="Hildebrand F."/>
            <person name="Pallen M.J."/>
        </authorList>
    </citation>
    <scope>NUCLEOTIDE SEQUENCE</scope>
    <source>
        <strain evidence="13">CHK130-7132</strain>
    </source>
</reference>
<dbReference type="CDD" id="cd00090">
    <property type="entry name" value="HTH_ARSR"/>
    <property type="match status" value="1"/>
</dbReference>
<dbReference type="EMBL" id="DWWC01000197">
    <property type="protein sequence ID" value="HJC69906.1"/>
    <property type="molecule type" value="Genomic_DNA"/>
</dbReference>
<evidence type="ECO:0000256" key="10">
    <source>
        <dbReference type="ARBA" id="ARBA00023211"/>
    </source>
</evidence>
<evidence type="ECO:0000256" key="11">
    <source>
        <dbReference type="ARBA" id="ARBA00032593"/>
    </source>
</evidence>
<sequence length="228" mass="24543">MSVTELSTSAQNYLKAVWSLGEWSEEPVTVSAIAERVGVRLSSVSDAMRKLGEQGLVEHTRYGTIALSAQGRVHALAMVRRHRLIETFLVRDLGYGWEEVHDEAEQLEHAVSDLLVERLDAHLGHPERDPHGDPIPAADGTVVRPDARLLSSLPAGTRVRVERISDADPRLLTFCAAQGIVVGAELEIREGPEFSDALEVSLVAADGAVPLGRSATDAIWASVTDGGA</sequence>
<dbReference type="GO" id="GO:0046914">
    <property type="term" value="F:transition metal ion binding"/>
    <property type="evidence" value="ECO:0007669"/>
    <property type="project" value="InterPro"/>
</dbReference>
<dbReference type="PANTHER" id="PTHR33238:SF11">
    <property type="entry name" value="TRANSCRIPTIONAL REGULATOR MNTR"/>
    <property type="match status" value="1"/>
</dbReference>
<evidence type="ECO:0000256" key="8">
    <source>
        <dbReference type="ARBA" id="ARBA00023159"/>
    </source>
</evidence>
<accession>A0A9D2Q1R4</accession>
<dbReference type="InterPro" id="IPR050536">
    <property type="entry name" value="DtxR_MntR_Metal-Reg"/>
</dbReference>
<dbReference type="SMART" id="SM00529">
    <property type="entry name" value="HTH_DTXR"/>
    <property type="match status" value="1"/>
</dbReference>
<dbReference type="GO" id="GO:0003700">
    <property type="term" value="F:DNA-binding transcription factor activity"/>
    <property type="evidence" value="ECO:0007669"/>
    <property type="project" value="InterPro"/>
</dbReference>
<dbReference type="GO" id="GO:0046983">
    <property type="term" value="F:protein dimerization activity"/>
    <property type="evidence" value="ECO:0007669"/>
    <property type="project" value="InterPro"/>
</dbReference>
<reference evidence="13" key="2">
    <citation type="submission" date="2021-04" db="EMBL/GenBank/DDBJ databases">
        <authorList>
            <person name="Gilroy R."/>
        </authorList>
    </citation>
    <scope>NUCLEOTIDE SEQUENCE</scope>
    <source>
        <strain evidence="13">CHK130-7132</strain>
    </source>
</reference>
<dbReference type="InterPro" id="IPR022689">
    <property type="entry name" value="Iron_dep_repressor"/>
</dbReference>
<dbReference type="AlphaFoldDB" id="A0A9D2Q1R4"/>
<dbReference type="InterPro" id="IPR011991">
    <property type="entry name" value="ArsR-like_HTH"/>
</dbReference>
<protein>
    <recommendedName>
        <fullName evidence="11">Manganese transport regulator</fullName>
    </recommendedName>
</protein>
<feature type="domain" description="HTH dtxR-type" evidence="12">
    <location>
        <begin position="6"/>
        <end position="68"/>
    </location>
</feature>
<dbReference type="InterPro" id="IPR022687">
    <property type="entry name" value="HTH_DTXR"/>
</dbReference>
<evidence type="ECO:0000256" key="3">
    <source>
        <dbReference type="ARBA" id="ARBA00011738"/>
    </source>
</evidence>
<keyword evidence="4" id="KW-0963">Cytoplasm</keyword>
<dbReference type="FunFam" id="1.10.60.10:FF:000004">
    <property type="entry name" value="DtxR family transcriptional regulator"/>
    <property type="match status" value="1"/>
</dbReference>
<dbReference type="Pfam" id="PF01325">
    <property type="entry name" value="Fe_dep_repress"/>
    <property type="match status" value="1"/>
</dbReference>
<dbReference type="GO" id="GO:0003677">
    <property type="term" value="F:DNA binding"/>
    <property type="evidence" value="ECO:0007669"/>
    <property type="project" value="UniProtKB-KW"/>
</dbReference>
<dbReference type="SMART" id="SM00899">
    <property type="entry name" value="FeoA"/>
    <property type="match status" value="1"/>
</dbReference>
<organism evidence="13 14">
    <name type="scientific">Candidatus Brachybacterium intestinipullorum</name>
    <dbReference type="NCBI Taxonomy" id="2838512"/>
    <lineage>
        <taxon>Bacteria</taxon>
        <taxon>Bacillati</taxon>
        <taxon>Actinomycetota</taxon>
        <taxon>Actinomycetes</taxon>
        <taxon>Micrococcales</taxon>
        <taxon>Dermabacteraceae</taxon>
        <taxon>Brachybacterium</taxon>
    </lineage>
</organism>
<dbReference type="InterPro" id="IPR036390">
    <property type="entry name" value="WH_DNA-bd_sf"/>
</dbReference>
<comment type="subcellular location">
    <subcellularLocation>
        <location evidence="1">Cytoplasm</location>
    </subcellularLocation>
</comment>